<dbReference type="STRING" id="984486.A0A1E3QSK0"/>
<comment type="similarity">
    <text evidence="2 11">Belongs to the ERD2 family.</text>
</comment>
<dbReference type="PRINTS" id="PR00660">
    <property type="entry name" value="ERLUMENR"/>
</dbReference>
<dbReference type="Proteomes" id="UP000094336">
    <property type="component" value="Unassembled WGS sequence"/>
</dbReference>
<keyword evidence="7 11" id="KW-0653">Protein transport</keyword>
<dbReference type="RefSeq" id="XP_018985989.1">
    <property type="nucleotide sequence ID" value="XM_019130412.1"/>
</dbReference>
<dbReference type="OrthoDB" id="7694678at2759"/>
<dbReference type="GO" id="GO:0006621">
    <property type="term" value="P:protein retention in ER lumen"/>
    <property type="evidence" value="ECO:0007669"/>
    <property type="project" value="InterPro"/>
</dbReference>
<evidence type="ECO:0000256" key="8">
    <source>
        <dbReference type="ARBA" id="ARBA00022989"/>
    </source>
</evidence>
<feature type="transmembrane region" description="Helical" evidence="11">
    <location>
        <begin position="150"/>
        <end position="167"/>
    </location>
</feature>
<evidence type="ECO:0000256" key="9">
    <source>
        <dbReference type="ARBA" id="ARBA00023136"/>
    </source>
</evidence>
<keyword evidence="4 11" id="KW-0812">Transmembrane</keyword>
<dbReference type="GO" id="GO:0045015">
    <property type="term" value="F:HDEL sequence binding"/>
    <property type="evidence" value="ECO:0007669"/>
    <property type="project" value="EnsemblFungi"/>
</dbReference>
<comment type="caution">
    <text evidence="11">Lacks conserved residue(s) required for the propagation of feature annotation.</text>
</comment>
<keyword evidence="13" id="KW-1185">Reference proteome</keyword>
<keyword evidence="3 11" id="KW-0813">Transport</keyword>
<evidence type="ECO:0000256" key="3">
    <source>
        <dbReference type="ARBA" id="ARBA00022448"/>
    </source>
</evidence>
<dbReference type="GO" id="GO:0006890">
    <property type="term" value="P:retrograde vesicle-mediated transport, Golgi to endoplasmic reticulum"/>
    <property type="evidence" value="ECO:0007669"/>
    <property type="project" value="EnsemblFungi"/>
</dbReference>
<keyword evidence="5 11" id="KW-0256">Endoplasmic reticulum</keyword>
<dbReference type="PROSITE" id="PS00952">
    <property type="entry name" value="ER_LUMEN_RECEPTOR_2"/>
    <property type="match status" value="1"/>
</dbReference>
<reference evidence="13" key="1">
    <citation type="submission" date="2016-05" db="EMBL/GenBank/DDBJ databases">
        <title>Comparative genomics of biotechnologically important yeasts.</title>
        <authorList>
            <consortium name="DOE Joint Genome Institute"/>
            <person name="Riley R."/>
            <person name="Haridas S."/>
            <person name="Wolfe K.H."/>
            <person name="Lopes M.R."/>
            <person name="Hittinger C.T."/>
            <person name="Goker M."/>
            <person name="Salamov A."/>
            <person name="Wisecaver J."/>
            <person name="Long T.M."/>
            <person name="Aerts A.L."/>
            <person name="Barry K."/>
            <person name="Choi C."/>
            <person name="Clum A."/>
            <person name="Coughlan A.Y."/>
            <person name="Deshpande S."/>
            <person name="Douglass A.P."/>
            <person name="Hanson S.J."/>
            <person name="Klenk H.-P."/>
            <person name="Labutti K."/>
            <person name="Lapidus A."/>
            <person name="Lindquist E."/>
            <person name="Lipzen A."/>
            <person name="Meier-Kolthoff J.P."/>
            <person name="Ohm R.A."/>
            <person name="Otillar R.P."/>
            <person name="Pangilinan J."/>
            <person name="Peng Y."/>
            <person name="Rokas A."/>
            <person name="Rosa C.A."/>
            <person name="Scheuner C."/>
            <person name="Sibirny A.A."/>
            <person name="Slot J.C."/>
            <person name="Stielow J.B."/>
            <person name="Sun H."/>
            <person name="Kurtzman C.P."/>
            <person name="Blackwell M."/>
            <person name="Grigoriev I.V."/>
            <person name="Jeffries T.W."/>
        </authorList>
    </citation>
    <scope>NUCLEOTIDE SEQUENCE [LARGE SCALE GENOMIC DNA]</scope>
    <source>
        <strain evidence="13">NRRL Y-12698</strain>
    </source>
</reference>
<sequence length="212" mass="24928">MNIFRMAGDVAHIVSIIILLHSIETTQSVNGLSLKTQVLYTIVFISRYLDLFYRYISLYNSFMKVFYISSSIYTVYLIANKYNKSIKEHVDNFEVKYLLGPSFILGFLFNYGFTLPEILWSFSLWLEAVAILPQLFMLQKTGEAEVLTTHYIFALGLYRALYIPNWFYRYFAEDKFDKLAVLTGIIQTVIYSDFFYIYYKSAFKGKKFKLPV</sequence>
<keyword evidence="10 11" id="KW-0675">Receptor</keyword>
<proteinExistence type="inferred from homology"/>
<feature type="transmembrane region" description="Helical" evidence="11">
    <location>
        <begin position="52"/>
        <end position="76"/>
    </location>
</feature>
<dbReference type="GO" id="GO:0005789">
    <property type="term" value="C:endoplasmic reticulum membrane"/>
    <property type="evidence" value="ECO:0007669"/>
    <property type="project" value="UniProtKB-SubCell"/>
</dbReference>
<evidence type="ECO:0000256" key="7">
    <source>
        <dbReference type="ARBA" id="ARBA00022927"/>
    </source>
</evidence>
<evidence type="ECO:0000256" key="6">
    <source>
        <dbReference type="ARBA" id="ARBA00022892"/>
    </source>
</evidence>
<evidence type="ECO:0000256" key="1">
    <source>
        <dbReference type="ARBA" id="ARBA00004477"/>
    </source>
</evidence>
<evidence type="ECO:0000256" key="11">
    <source>
        <dbReference type="RuleBase" id="RU000634"/>
    </source>
</evidence>
<keyword evidence="8 11" id="KW-1133">Transmembrane helix</keyword>
<dbReference type="PANTHER" id="PTHR10585">
    <property type="entry name" value="ER LUMEN PROTEIN RETAINING RECEPTOR"/>
    <property type="match status" value="1"/>
</dbReference>
<evidence type="ECO:0000313" key="13">
    <source>
        <dbReference type="Proteomes" id="UP000094336"/>
    </source>
</evidence>
<evidence type="ECO:0000256" key="4">
    <source>
        <dbReference type="ARBA" id="ARBA00022692"/>
    </source>
</evidence>
<feature type="transmembrane region" description="Helical" evidence="11">
    <location>
        <begin position="97"/>
        <end position="113"/>
    </location>
</feature>
<dbReference type="PROSITE" id="PS00951">
    <property type="entry name" value="ER_LUMEN_RECEPTOR_1"/>
    <property type="match status" value="1"/>
</dbReference>
<evidence type="ECO:0000256" key="10">
    <source>
        <dbReference type="ARBA" id="ARBA00023170"/>
    </source>
</evidence>
<evidence type="ECO:0000256" key="2">
    <source>
        <dbReference type="ARBA" id="ARBA00010120"/>
    </source>
</evidence>
<dbReference type="AlphaFoldDB" id="A0A1E3QSK0"/>
<accession>A0A1E3QSK0</accession>
<dbReference type="EMBL" id="KV454429">
    <property type="protein sequence ID" value="ODQ80661.1"/>
    <property type="molecule type" value="Genomic_DNA"/>
</dbReference>
<evidence type="ECO:0000313" key="12">
    <source>
        <dbReference type="EMBL" id="ODQ80661.1"/>
    </source>
</evidence>
<gene>
    <name evidence="12" type="ORF">BABINDRAFT_166263</name>
</gene>
<dbReference type="GO" id="GO:0015031">
    <property type="term" value="P:protein transport"/>
    <property type="evidence" value="ECO:0007669"/>
    <property type="project" value="UniProtKB-KW"/>
</dbReference>
<dbReference type="Pfam" id="PF00810">
    <property type="entry name" value="ER_lumen_recept"/>
    <property type="match status" value="1"/>
</dbReference>
<organism evidence="12 13">
    <name type="scientific">Babjeviella inositovora NRRL Y-12698</name>
    <dbReference type="NCBI Taxonomy" id="984486"/>
    <lineage>
        <taxon>Eukaryota</taxon>
        <taxon>Fungi</taxon>
        <taxon>Dikarya</taxon>
        <taxon>Ascomycota</taxon>
        <taxon>Saccharomycotina</taxon>
        <taxon>Pichiomycetes</taxon>
        <taxon>Serinales incertae sedis</taxon>
        <taxon>Babjeviella</taxon>
    </lineage>
</organism>
<feature type="transmembrane region" description="Helical" evidence="11">
    <location>
        <begin position="179"/>
        <end position="199"/>
    </location>
</feature>
<name>A0A1E3QSK0_9ASCO</name>
<dbReference type="InterPro" id="IPR000133">
    <property type="entry name" value="ER_ret_rcpt"/>
</dbReference>
<keyword evidence="6" id="KW-0931">ER-Golgi transport</keyword>
<keyword evidence="9 11" id="KW-0472">Membrane</keyword>
<protein>
    <recommendedName>
        <fullName evidence="11">ER lumen protein-retaining receptor</fullName>
    </recommendedName>
</protein>
<evidence type="ECO:0000256" key="5">
    <source>
        <dbReference type="ARBA" id="ARBA00022824"/>
    </source>
</evidence>
<dbReference type="GeneID" id="30148265"/>
<comment type="subcellular location">
    <subcellularLocation>
        <location evidence="1 11">Endoplasmic reticulum membrane</location>
        <topology evidence="1 11">Multi-pass membrane protein</topology>
    </subcellularLocation>
</comment>